<sequence>MVTQLGDPAPTQSKYQPGTRNQYNCDSLYVDNHMNRKMSRNISHGPNKNMKGTHN</sequence>
<feature type="region of interest" description="Disordered" evidence="1">
    <location>
        <begin position="1"/>
        <end position="55"/>
    </location>
</feature>
<feature type="compositionally biased region" description="Polar residues" evidence="1">
    <location>
        <begin position="10"/>
        <end position="25"/>
    </location>
</feature>
<comment type="caution">
    <text evidence="2">The sequence shown here is derived from an EMBL/GenBank/DDBJ whole genome shotgun (WGS) entry which is preliminary data.</text>
</comment>
<dbReference type="EMBL" id="JABFTP020000165">
    <property type="protein sequence ID" value="KAL3284342.1"/>
    <property type="molecule type" value="Genomic_DNA"/>
</dbReference>
<protein>
    <submittedName>
        <fullName evidence="2">Uncharacterized protein</fullName>
    </submittedName>
</protein>
<evidence type="ECO:0000313" key="3">
    <source>
        <dbReference type="Proteomes" id="UP001516400"/>
    </source>
</evidence>
<name>A0ABD2P0A5_9CUCU</name>
<keyword evidence="3" id="KW-1185">Reference proteome</keyword>
<organism evidence="2 3">
    <name type="scientific">Cryptolaemus montrouzieri</name>
    <dbReference type="NCBI Taxonomy" id="559131"/>
    <lineage>
        <taxon>Eukaryota</taxon>
        <taxon>Metazoa</taxon>
        <taxon>Ecdysozoa</taxon>
        <taxon>Arthropoda</taxon>
        <taxon>Hexapoda</taxon>
        <taxon>Insecta</taxon>
        <taxon>Pterygota</taxon>
        <taxon>Neoptera</taxon>
        <taxon>Endopterygota</taxon>
        <taxon>Coleoptera</taxon>
        <taxon>Polyphaga</taxon>
        <taxon>Cucujiformia</taxon>
        <taxon>Coccinelloidea</taxon>
        <taxon>Coccinellidae</taxon>
        <taxon>Scymninae</taxon>
        <taxon>Scymnini</taxon>
        <taxon>Cryptolaemus</taxon>
    </lineage>
</organism>
<dbReference type="Proteomes" id="UP001516400">
    <property type="component" value="Unassembled WGS sequence"/>
</dbReference>
<feature type="non-terminal residue" evidence="2">
    <location>
        <position position="55"/>
    </location>
</feature>
<reference evidence="2 3" key="1">
    <citation type="journal article" date="2021" name="BMC Biol.">
        <title>Horizontally acquired antibacterial genes associated with adaptive radiation of ladybird beetles.</title>
        <authorList>
            <person name="Li H.S."/>
            <person name="Tang X.F."/>
            <person name="Huang Y.H."/>
            <person name="Xu Z.Y."/>
            <person name="Chen M.L."/>
            <person name="Du X.Y."/>
            <person name="Qiu B.Y."/>
            <person name="Chen P.T."/>
            <person name="Zhang W."/>
            <person name="Slipinski A."/>
            <person name="Escalona H.E."/>
            <person name="Waterhouse R.M."/>
            <person name="Zwick A."/>
            <person name="Pang H."/>
        </authorList>
    </citation>
    <scope>NUCLEOTIDE SEQUENCE [LARGE SCALE GENOMIC DNA]</scope>
    <source>
        <strain evidence="2">SYSU2018</strain>
    </source>
</reference>
<dbReference type="AlphaFoldDB" id="A0ABD2P0A5"/>
<accession>A0ABD2P0A5</accession>
<proteinExistence type="predicted"/>
<feature type="compositionally biased region" description="Polar residues" evidence="1">
    <location>
        <begin position="40"/>
        <end position="55"/>
    </location>
</feature>
<evidence type="ECO:0000313" key="2">
    <source>
        <dbReference type="EMBL" id="KAL3284342.1"/>
    </source>
</evidence>
<gene>
    <name evidence="2" type="ORF">HHI36_018506</name>
</gene>
<evidence type="ECO:0000256" key="1">
    <source>
        <dbReference type="SAM" id="MobiDB-lite"/>
    </source>
</evidence>